<keyword evidence="4" id="KW-1185">Reference proteome</keyword>
<proteinExistence type="predicted"/>
<evidence type="ECO:0000313" key="3">
    <source>
        <dbReference type="EnsemblMetazoa" id="ASIC009241-PA"/>
    </source>
</evidence>
<feature type="region of interest" description="Disordered" evidence="1">
    <location>
        <begin position="1"/>
        <end position="30"/>
    </location>
</feature>
<gene>
    <name evidence="2" type="ORF">ZHAS_00009241</name>
</gene>
<evidence type="ECO:0000313" key="2">
    <source>
        <dbReference type="EMBL" id="KFB41622.1"/>
    </source>
</evidence>
<sequence length="108" mass="12026">MPVLRCPGRRTTTAAKPPGQYPSDLSRRERLEPSSHLTVTAFQLVSPGLRGPMQQEGEPNLRSALLESPTRWLSEREEDACSPGCQLVSGKDYRGRGLFPEQEAYEIV</sequence>
<dbReference type="AlphaFoldDB" id="A0A084VUH8"/>
<dbReference type="VEuPathDB" id="VectorBase:ASIC009241"/>
<protein>
    <submittedName>
        <fullName evidence="2 3">Dper\GL22589-PA-like protein</fullName>
    </submittedName>
</protein>
<name>A0A084VUH8_ANOSI</name>
<reference evidence="3" key="2">
    <citation type="submission" date="2020-05" db="UniProtKB">
        <authorList>
            <consortium name="EnsemblMetazoa"/>
        </authorList>
    </citation>
    <scope>IDENTIFICATION</scope>
</reference>
<reference evidence="2 4" key="1">
    <citation type="journal article" date="2014" name="BMC Genomics">
        <title>Genome sequence of Anopheles sinensis provides insight into genetics basis of mosquito competence for malaria parasites.</title>
        <authorList>
            <person name="Zhou D."/>
            <person name="Zhang D."/>
            <person name="Ding G."/>
            <person name="Shi L."/>
            <person name="Hou Q."/>
            <person name="Ye Y."/>
            <person name="Xu Y."/>
            <person name="Zhou H."/>
            <person name="Xiong C."/>
            <person name="Li S."/>
            <person name="Yu J."/>
            <person name="Hong S."/>
            <person name="Yu X."/>
            <person name="Zou P."/>
            <person name="Chen C."/>
            <person name="Chang X."/>
            <person name="Wang W."/>
            <person name="Lv Y."/>
            <person name="Sun Y."/>
            <person name="Ma L."/>
            <person name="Shen B."/>
            <person name="Zhu C."/>
        </authorList>
    </citation>
    <scope>NUCLEOTIDE SEQUENCE [LARGE SCALE GENOMIC DNA]</scope>
</reference>
<dbReference type="EnsemblMetazoa" id="ASIC009241-RA">
    <property type="protein sequence ID" value="ASIC009241-PA"/>
    <property type="gene ID" value="ASIC009241"/>
</dbReference>
<dbReference type="EMBL" id="ATLV01016824">
    <property type="status" value="NOT_ANNOTATED_CDS"/>
    <property type="molecule type" value="Genomic_DNA"/>
</dbReference>
<evidence type="ECO:0000313" key="4">
    <source>
        <dbReference type="Proteomes" id="UP000030765"/>
    </source>
</evidence>
<dbReference type="Proteomes" id="UP000030765">
    <property type="component" value="Unassembled WGS sequence"/>
</dbReference>
<dbReference type="EMBL" id="KE525119">
    <property type="protein sequence ID" value="KFB41622.1"/>
    <property type="molecule type" value="Genomic_DNA"/>
</dbReference>
<accession>A0A084VUH8</accession>
<evidence type="ECO:0000256" key="1">
    <source>
        <dbReference type="SAM" id="MobiDB-lite"/>
    </source>
</evidence>
<organism evidence="2">
    <name type="scientific">Anopheles sinensis</name>
    <name type="common">Mosquito</name>
    <dbReference type="NCBI Taxonomy" id="74873"/>
    <lineage>
        <taxon>Eukaryota</taxon>
        <taxon>Metazoa</taxon>
        <taxon>Ecdysozoa</taxon>
        <taxon>Arthropoda</taxon>
        <taxon>Hexapoda</taxon>
        <taxon>Insecta</taxon>
        <taxon>Pterygota</taxon>
        <taxon>Neoptera</taxon>
        <taxon>Endopterygota</taxon>
        <taxon>Diptera</taxon>
        <taxon>Nematocera</taxon>
        <taxon>Culicoidea</taxon>
        <taxon>Culicidae</taxon>
        <taxon>Anophelinae</taxon>
        <taxon>Anopheles</taxon>
    </lineage>
</organism>